<keyword evidence="4" id="KW-1185">Reference proteome</keyword>
<sequence length="235" mass="25191">MAAKRPAKKKTDKSPAPVQETPVPKVPQKGTEAGGVPEVPAASEPASTPAAGPPAAPIQPEPAPAKPAAAGRMANATATQAKTFEVVVFTLGNEQFAIDLFDVKEVVEYTTITKLPNVPPYIKGIMDLRGEITTIIDLRKRLSLREDPGGVPENSRIIVLDNSVTSTKTGIHVDDVTSVSTFETTRVDYASGAMNNEDEAILGIIKKKVKVNDTETNELIIWLDIRKLIEDIEAD</sequence>
<dbReference type="GO" id="GO:0007165">
    <property type="term" value="P:signal transduction"/>
    <property type="evidence" value="ECO:0007669"/>
    <property type="project" value="InterPro"/>
</dbReference>
<dbReference type="InParanoid" id="L0HLG1"/>
<dbReference type="InterPro" id="IPR036061">
    <property type="entry name" value="CheW-like_dom_sf"/>
</dbReference>
<dbReference type="eggNOG" id="arCOG02395">
    <property type="taxonomic scope" value="Archaea"/>
</dbReference>
<dbReference type="STRING" id="593750.Metfor_2919"/>
<dbReference type="GeneID" id="14308703"/>
<dbReference type="InterPro" id="IPR039315">
    <property type="entry name" value="CheW"/>
</dbReference>
<organism evidence="3 4">
    <name type="scientific">Methanoregula formicica (strain DSM 22288 / NBRC 105244 / SMSP)</name>
    <dbReference type="NCBI Taxonomy" id="593750"/>
    <lineage>
        <taxon>Archaea</taxon>
        <taxon>Methanobacteriati</taxon>
        <taxon>Methanobacteriota</taxon>
        <taxon>Stenosarchaea group</taxon>
        <taxon>Methanomicrobia</taxon>
        <taxon>Methanomicrobiales</taxon>
        <taxon>Methanoregulaceae</taxon>
        <taxon>Methanoregula</taxon>
    </lineage>
</organism>
<evidence type="ECO:0000313" key="4">
    <source>
        <dbReference type="Proteomes" id="UP000010824"/>
    </source>
</evidence>
<reference evidence="3 4" key="2">
    <citation type="journal article" date="2014" name="Genome Announc.">
        <title>Complete Genome Sequence of Methanoregula formicica SMSPT, a Mesophilic Hydrogenotrophic Methanogen Isolated from a Methanogenic Upflow Anaerobic Sludge Blanket Reactor.</title>
        <authorList>
            <person name="Yamamoto K."/>
            <person name="Tamaki H."/>
            <person name="Cadillo-Quiroz H."/>
            <person name="Imachi H."/>
            <person name="Kyrpides N."/>
            <person name="Woyke T."/>
            <person name="Goodwin L."/>
            <person name="Zinder S.H."/>
            <person name="Kamagata Y."/>
            <person name="Liu W.T."/>
        </authorList>
    </citation>
    <scope>NUCLEOTIDE SEQUENCE [LARGE SCALE GENOMIC DNA]</scope>
    <source>
        <strain evidence="4">DSM 22288 / NBRC 105244 / SMSP</strain>
    </source>
</reference>
<accession>L0HLG1</accession>
<dbReference type="AlphaFoldDB" id="L0HLG1"/>
<reference evidence="4" key="1">
    <citation type="submission" date="2011-12" db="EMBL/GenBank/DDBJ databases">
        <title>Complete sequence of Methanoregula formicicum SMSP.</title>
        <authorList>
            <person name="Lucas S."/>
            <person name="Han J."/>
            <person name="Lapidus A."/>
            <person name="Cheng J.-F."/>
            <person name="Goodwin L."/>
            <person name="Pitluck S."/>
            <person name="Peters L."/>
            <person name="Ovchinnikova G."/>
            <person name="Teshima H."/>
            <person name="Detter J.C."/>
            <person name="Han C."/>
            <person name="Tapia R."/>
            <person name="Land M."/>
            <person name="Hauser L."/>
            <person name="Kyrpides N."/>
            <person name="Ivanova N."/>
            <person name="Pagani I."/>
            <person name="Imachi H."/>
            <person name="Tamaki H."/>
            <person name="Sekiguchi Y."/>
            <person name="Kamagata Y."/>
            <person name="Cadillo-Quiroz H."/>
            <person name="Zinder S."/>
            <person name="Liu W.-T."/>
            <person name="Woyke T."/>
        </authorList>
    </citation>
    <scope>NUCLEOTIDE SEQUENCE [LARGE SCALE GENOMIC DNA]</scope>
    <source>
        <strain evidence="4">DSM 22288 / NBRC 105244 / SMSP</strain>
    </source>
</reference>
<evidence type="ECO:0000313" key="3">
    <source>
        <dbReference type="EMBL" id="AGB03899.1"/>
    </source>
</evidence>
<proteinExistence type="predicted"/>
<dbReference type="PROSITE" id="PS50851">
    <property type="entry name" value="CHEW"/>
    <property type="match status" value="1"/>
</dbReference>
<dbReference type="Gene3D" id="2.40.50.180">
    <property type="entry name" value="CheA-289, Domain 4"/>
    <property type="match status" value="1"/>
</dbReference>
<feature type="compositionally biased region" description="Basic residues" evidence="1">
    <location>
        <begin position="1"/>
        <end position="11"/>
    </location>
</feature>
<dbReference type="RefSeq" id="WP_015286861.1">
    <property type="nucleotide sequence ID" value="NC_019943.1"/>
</dbReference>
<evidence type="ECO:0000259" key="2">
    <source>
        <dbReference type="PROSITE" id="PS50851"/>
    </source>
</evidence>
<dbReference type="GO" id="GO:0006935">
    <property type="term" value="P:chemotaxis"/>
    <property type="evidence" value="ECO:0007669"/>
    <property type="project" value="InterPro"/>
</dbReference>
<dbReference type="HOGENOM" id="CLU_048995_3_1_2"/>
<evidence type="ECO:0000256" key="1">
    <source>
        <dbReference type="SAM" id="MobiDB-lite"/>
    </source>
</evidence>
<feature type="region of interest" description="Disordered" evidence="1">
    <location>
        <begin position="1"/>
        <end position="71"/>
    </location>
</feature>
<dbReference type="Pfam" id="PF01584">
    <property type="entry name" value="CheW"/>
    <property type="match status" value="1"/>
</dbReference>
<feature type="compositionally biased region" description="Pro residues" evidence="1">
    <location>
        <begin position="51"/>
        <end position="65"/>
    </location>
</feature>
<dbReference type="SUPFAM" id="SSF50341">
    <property type="entry name" value="CheW-like"/>
    <property type="match status" value="1"/>
</dbReference>
<dbReference type="Gene3D" id="2.30.30.40">
    <property type="entry name" value="SH3 Domains"/>
    <property type="match status" value="1"/>
</dbReference>
<dbReference type="SMART" id="SM00260">
    <property type="entry name" value="CheW"/>
    <property type="match status" value="1"/>
</dbReference>
<dbReference type="KEGG" id="mfo:Metfor_2919"/>
<dbReference type="Proteomes" id="UP000010824">
    <property type="component" value="Chromosome"/>
</dbReference>
<protein>
    <submittedName>
        <fullName evidence="3">Chemotaxis signal transduction protein</fullName>
    </submittedName>
</protein>
<dbReference type="InterPro" id="IPR002545">
    <property type="entry name" value="CheW-lke_dom"/>
</dbReference>
<dbReference type="PANTHER" id="PTHR22617:SF23">
    <property type="entry name" value="CHEMOTAXIS PROTEIN CHEW"/>
    <property type="match status" value="1"/>
</dbReference>
<gene>
    <name evidence="3" type="ordered locus">Metfor_2919</name>
</gene>
<name>L0HLG1_METFS</name>
<dbReference type="GO" id="GO:0005829">
    <property type="term" value="C:cytosol"/>
    <property type="evidence" value="ECO:0007669"/>
    <property type="project" value="TreeGrafter"/>
</dbReference>
<feature type="compositionally biased region" description="Low complexity" evidence="1">
    <location>
        <begin position="37"/>
        <end position="50"/>
    </location>
</feature>
<dbReference type="EMBL" id="CP003167">
    <property type="protein sequence ID" value="AGB03899.1"/>
    <property type="molecule type" value="Genomic_DNA"/>
</dbReference>
<dbReference type="PANTHER" id="PTHR22617">
    <property type="entry name" value="CHEMOTAXIS SENSOR HISTIDINE KINASE-RELATED"/>
    <property type="match status" value="1"/>
</dbReference>
<feature type="domain" description="CheW-like" evidence="2">
    <location>
        <begin position="83"/>
        <end position="234"/>
    </location>
</feature>